<sequence>MNYRDYMDDQTCRLVEQTRQQMIAGMIPEISQPTFDISKLARPQLGVMDQLNKQASEIAGTALLSNTRLEAQLDQQSKRFADAALQRFGHMGPSISEQIETSGTNVFDTYFGTGLGVIGRAQEALKLINRPPTVFEALYGTSSSLFDTMGPTVSQMTARLADTDAWKGLGATPAYSVNENWRLANVGALANIDGVFGSLREAIDFEGSLKTSGLAQAVFFEARRLLDDQAARLAEAELTETANTGVDEALEADQNLSVVVDYIQRYFVVYLGYPPAQAHTLVRRIIWILLFSLSLYTHSQVKGQLNDTVEFGLGMVTLSAIGAVSTKGADTLIPDGKPDITD</sequence>
<proteinExistence type="predicted"/>
<evidence type="ECO:0000313" key="1">
    <source>
        <dbReference type="EMBL" id="TCW18790.1"/>
    </source>
</evidence>
<protein>
    <submittedName>
        <fullName evidence="1">Uncharacterized protein</fullName>
    </submittedName>
</protein>
<dbReference type="Proteomes" id="UP000295805">
    <property type="component" value="Unassembled WGS sequence"/>
</dbReference>
<evidence type="ECO:0000313" key="2">
    <source>
        <dbReference type="Proteomes" id="UP000295805"/>
    </source>
</evidence>
<dbReference type="EMBL" id="SMCX01000053">
    <property type="protein sequence ID" value="TCW18790.1"/>
    <property type="molecule type" value="Genomic_DNA"/>
</dbReference>
<dbReference type="AlphaFoldDB" id="A0A4R3ZME1"/>
<reference evidence="1 2" key="1">
    <citation type="submission" date="2019-03" db="EMBL/GenBank/DDBJ databases">
        <title>Root nodule microbial communities of legume samples collected from USA, Mexico and Botswana.</title>
        <authorList>
            <person name="Hirsch A."/>
        </authorList>
    </citation>
    <scope>NUCLEOTIDE SEQUENCE [LARGE SCALE GENOMIC DNA]</scope>
    <source>
        <strain evidence="1 2">55</strain>
    </source>
</reference>
<gene>
    <name evidence="1" type="ORF">EDD19_1532</name>
</gene>
<name>A0A4R3ZME1_9ACTN</name>
<accession>A0A4R3ZME1</accession>
<organism evidence="1 2">
    <name type="scientific">Dietzia cinnamea</name>
    <dbReference type="NCBI Taxonomy" id="321318"/>
    <lineage>
        <taxon>Bacteria</taxon>
        <taxon>Bacillati</taxon>
        <taxon>Actinomycetota</taxon>
        <taxon>Actinomycetes</taxon>
        <taxon>Mycobacteriales</taxon>
        <taxon>Dietziaceae</taxon>
        <taxon>Dietzia</taxon>
    </lineage>
</organism>
<comment type="caution">
    <text evidence="1">The sequence shown here is derived from an EMBL/GenBank/DDBJ whole genome shotgun (WGS) entry which is preliminary data.</text>
</comment>